<comment type="similarity">
    <text evidence="7">Belongs to the metallo-dependent hydrolases superfamily. Allantoinase family.</text>
</comment>
<name>A0A0B6AVE1_PRIM2</name>
<keyword evidence="3 7" id="KW-0659">Purine metabolism</keyword>
<dbReference type="InterPro" id="IPR050138">
    <property type="entry name" value="DHOase/Allantoinase_Hydrolase"/>
</dbReference>
<dbReference type="InterPro" id="IPR017593">
    <property type="entry name" value="Allantoinase"/>
</dbReference>
<reference evidence="9 10" key="1">
    <citation type="journal article" date="2015" name="Genome Announc.">
        <title>Complete genome sequences for 35 biothreat assay-relevant bacillus species.</title>
        <authorList>
            <person name="Johnson S.L."/>
            <person name="Daligault H.E."/>
            <person name="Davenport K.W."/>
            <person name="Jaissle J."/>
            <person name="Frey K.G."/>
            <person name="Ladner J.T."/>
            <person name="Broomall S.M."/>
            <person name="Bishop-Lilly K.A."/>
            <person name="Bruce D.C."/>
            <person name="Gibbons H.S."/>
            <person name="Coyne S.R."/>
            <person name="Lo C.C."/>
            <person name="Meincke L."/>
            <person name="Munk A.C."/>
            <person name="Koroleva G.I."/>
            <person name="Rosenzweig C.N."/>
            <person name="Palacios G.F."/>
            <person name="Redden C.L."/>
            <person name="Minogue T.D."/>
            <person name="Chain P.S."/>
        </authorList>
    </citation>
    <scope>NUCLEOTIDE SEQUENCE [LARGE SCALE GENOMIC DNA]</scope>
    <source>
        <strain evidence="10">ATCC 14581 / DSM 32 / JCM 2506 / NBRC 15308 / NCIMB 9376 / NCTC 10342 / NRRL B-14308 / VKM B-512</strain>
    </source>
</reference>
<dbReference type="InterPro" id="IPR006680">
    <property type="entry name" value="Amidohydro-rel"/>
</dbReference>
<sequence>MYDLIIRDGSVVLEDDIVKADIGIKKGKIVEIAQGVSIPAKKYVNAKGKYVLPGMIDIHVHFDEPSRDHWEGFDYGSASMAAGGCTTYFDMPLNGVPPTVTEAALCEKKKLADQKSVVDYGLWGGLVPGNKEELAKMAHSGVIGFKAFMSEAGSEFDFSDDLTLYEGMKKIAKLNKVLALHAERNDLIQKLEQAKQKQKQTAIKDYLETRPVVAEVNAVKQALEYGEETGCPLHFVHISSYEAVQLITEAKKNGRNVTLETCPHYLLFTEEDFEEIGVTAKCAPPLRSRSQKEKLWACIQSEEIDMISSDHSPCPIELKTAHQNDLFKVWGGISGGQYSLQAMISEGAITRGISLSHISKLVSTNPAKRFGLYPKKGSILLGSDADLVIVDLDQTEKVTKEGMVFKHKHSIYEGTVFNSVILTTINRGTIVYNKEEGVFPLHKGQMVNGEYVKL</sequence>
<gene>
    <name evidence="7 9" type="primary">allB</name>
    <name evidence="9" type="ORF">BG04_4358</name>
</gene>
<dbReference type="Pfam" id="PF01979">
    <property type="entry name" value="Amidohydro_1"/>
    <property type="match status" value="1"/>
</dbReference>
<feature type="binding site" description="via carbamate group" evidence="7">
    <location>
        <position position="146"/>
    </location>
    <ligand>
        <name>Zn(2+)</name>
        <dbReference type="ChEBI" id="CHEBI:29105"/>
        <label>1</label>
    </ligand>
</feature>
<evidence type="ECO:0000256" key="5">
    <source>
        <dbReference type="ARBA" id="ARBA00022801"/>
    </source>
</evidence>
<keyword evidence="5 7" id="KW-0378">Hydrolase</keyword>
<feature type="binding site" evidence="7">
    <location>
        <position position="310"/>
    </location>
    <ligand>
        <name>Zn(2+)</name>
        <dbReference type="ChEBI" id="CHEBI:29105"/>
        <label>1</label>
    </ligand>
</feature>
<evidence type="ECO:0000256" key="4">
    <source>
        <dbReference type="ARBA" id="ARBA00022723"/>
    </source>
</evidence>
<evidence type="ECO:0000256" key="3">
    <source>
        <dbReference type="ARBA" id="ARBA00022631"/>
    </source>
</evidence>
<dbReference type="UniPathway" id="UPA00395">
    <property type="reaction ID" value="UER00653"/>
</dbReference>
<comment type="similarity">
    <text evidence="1">Belongs to the metallo-dependent hydrolases superfamily. Hydantoinase/dihydropyrimidinase family.</text>
</comment>
<dbReference type="GO" id="GO:0008270">
    <property type="term" value="F:zinc ion binding"/>
    <property type="evidence" value="ECO:0007669"/>
    <property type="project" value="InterPro"/>
</dbReference>
<feature type="binding site" evidence="7">
    <location>
        <position position="181"/>
    </location>
    <ligand>
        <name>Zn(2+)</name>
        <dbReference type="ChEBI" id="CHEBI:29105"/>
        <label>2</label>
    </ligand>
</feature>
<comment type="cofactor">
    <cofactor evidence="7">
        <name>Zn(2+)</name>
        <dbReference type="ChEBI" id="CHEBI:29105"/>
    </cofactor>
    <text evidence="7">Binds 2 Zn(2+) ions per subunit.</text>
</comment>
<dbReference type="Proteomes" id="UP000031829">
    <property type="component" value="Chromosome"/>
</dbReference>
<organism evidence="9 10">
    <name type="scientific">Priestia megaterium (strain ATCC 14581 / DSM 32 / CCUG 1817 / JCM 2506 / NBRC 15308 / NCIMB 9376 / NCTC 10342 / NRRL B-14308 / VKM B-512 / Ford 19)</name>
    <name type="common">Bacillus megaterium</name>
    <dbReference type="NCBI Taxonomy" id="1348623"/>
    <lineage>
        <taxon>Bacteria</taxon>
        <taxon>Bacillati</taxon>
        <taxon>Bacillota</taxon>
        <taxon>Bacilli</taxon>
        <taxon>Bacillales</taxon>
        <taxon>Bacillaceae</taxon>
        <taxon>Priestia</taxon>
    </lineage>
</organism>
<dbReference type="FunFam" id="3.20.20.140:FF:000174">
    <property type="entry name" value="Dihydropyrimidinase-related protein 2"/>
    <property type="match status" value="1"/>
</dbReference>
<dbReference type="AlphaFoldDB" id="A0A0B6AVE1"/>
<evidence type="ECO:0000256" key="6">
    <source>
        <dbReference type="ARBA" id="ARBA00022833"/>
    </source>
</evidence>
<dbReference type="HAMAP" id="MF_01645">
    <property type="entry name" value="Hydantoinase"/>
    <property type="match status" value="1"/>
</dbReference>
<feature type="binding site" evidence="7">
    <location>
        <position position="61"/>
    </location>
    <ligand>
        <name>Zn(2+)</name>
        <dbReference type="ChEBI" id="CHEBI:29105"/>
        <label>1</label>
    </ligand>
</feature>
<comment type="function">
    <text evidence="7">Catalyzes the conversion of allantoin (5-ureidohydantoin) to allantoic acid by hydrolytic cleavage of the five-member hydantoin ring.</text>
</comment>
<evidence type="ECO:0000256" key="1">
    <source>
        <dbReference type="ARBA" id="ARBA00008829"/>
    </source>
</evidence>
<dbReference type="PANTHER" id="PTHR43668:SF4">
    <property type="entry name" value="ALLANTOINASE"/>
    <property type="match status" value="1"/>
</dbReference>
<proteinExistence type="inferred from homology"/>
<dbReference type="NCBIfam" id="TIGR03178">
    <property type="entry name" value="allantoinase"/>
    <property type="match status" value="1"/>
</dbReference>
<evidence type="ECO:0000256" key="7">
    <source>
        <dbReference type="HAMAP-Rule" id="MF_01645"/>
    </source>
</evidence>
<feature type="domain" description="Amidohydrolase-related" evidence="8">
    <location>
        <begin position="50"/>
        <end position="430"/>
    </location>
</feature>
<dbReference type="HOGENOM" id="CLU_015572_4_0_9"/>
<feature type="modified residue" description="N6-carboxylysine" evidence="7">
    <location>
        <position position="146"/>
    </location>
</feature>
<dbReference type="GeneID" id="93642365"/>
<protein>
    <recommendedName>
        <fullName evidence="7">Allantoinase</fullName>
        <ecNumber evidence="7">3.5.2.5</ecNumber>
    </recommendedName>
    <alternativeName>
        <fullName evidence="7">Allantoin-utilizing enzyme</fullName>
    </alternativeName>
</protein>
<accession>A0A0B6AVE1</accession>
<keyword evidence="4 7" id="KW-0479">Metal-binding</keyword>
<feature type="binding site" description="via carbamate group" evidence="7">
    <location>
        <position position="146"/>
    </location>
    <ligand>
        <name>Zn(2+)</name>
        <dbReference type="ChEBI" id="CHEBI:29105"/>
        <label>2</label>
    </ligand>
</feature>
<comment type="PTM">
    <text evidence="7">Carboxylation allows a single lysine to coordinate two zinc ions.</text>
</comment>
<dbReference type="InterPro" id="IPR011059">
    <property type="entry name" value="Metal-dep_hydrolase_composite"/>
</dbReference>
<keyword evidence="6 7" id="KW-0862">Zinc</keyword>
<dbReference type="SUPFAM" id="SSF51556">
    <property type="entry name" value="Metallo-dependent hydrolases"/>
    <property type="match status" value="1"/>
</dbReference>
<dbReference type="EMBL" id="CP009920">
    <property type="protein sequence ID" value="AJI25087.1"/>
    <property type="molecule type" value="Genomic_DNA"/>
</dbReference>
<dbReference type="Gene3D" id="2.30.40.10">
    <property type="entry name" value="Urease, subunit C, domain 1"/>
    <property type="match status" value="1"/>
</dbReference>
<comment type="pathway">
    <text evidence="7">Nitrogen metabolism; (S)-allantoin degradation; allantoate from (S)-allantoin: step 1/1.</text>
</comment>
<dbReference type="GO" id="GO:0006145">
    <property type="term" value="P:purine nucleobase catabolic process"/>
    <property type="evidence" value="ECO:0007669"/>
    <property type="project" value="TreeGrafter"/>
</dbReference>
<dbReference type="InterPro" id="IPR047604">
    <property type="entry name" value="Allantoinase_bact"/>
</dbReference>
<feature type="binding site" evidence="7">
    <location>
        <position position="59"/>
    </location>
    <ligand>
        <name>Zn(2+)</name>
        <dbReference type="ChEBI" id="CHEBI:29105"/>
        <label>1</label>
    </ligand>
</feature>
<dbReference type="EC" id="3.5.2.5" evidence="7"/>
<dbReference type="NCBIfam" id="NF004839">
    <property type="entry name" value="PRK06189.1"/>
    <property type="match status" value="1"/>
</dbReference>
<evidence type="ECO:0000313" key="10">
    <source>
        <dbReference type="Proteomes" id="UP000031829"/>
    </source>
</evidence>
<feature type="binding site" evidence="7">
    <location>
        <position position="237"/>
    </location>
    <ligand>
        <name>Zn(2+)</name>
        <dbReference type="ChEBI" id="CHEBI:29105"/>
        <label>2</label>
    </ligand>
</feature>
<comment type="subunit">
    <text evidence="2 7">Homotetramer.</text>
</comment>
<comment type="catalytic activity">
    <reaction evidence="7">
        <text>(S)-allantoin + H2O = allantoate + H(+)</text>
        <dbReference type="Rhea" id="RHEA:17029"/>
        <dbReference type="ChEBI" id="CHEBI:15377"/>
        <dbReference type="ChEBI" id="CHEBI:15378"/>
        <dbReference type="ChEBI" id="CHEBI:15678"/>
        <dbReference type="ChEBI" id="CHEBI:17536"/>
        <dbReference type="EC" id="3.5.2.5"/>
    </reaction>
</comment>
<dbReference type="GO" id="GO:0050897">
    <property type="term" value="F:cobalt ion binding"/>
    <property type="evidence" value="ECO:0007669"/>
    <property type="project" value="InterPro"/>
</dbReference>
<evidence type="ECO:0000256" key="2">
    <source>
        <dbReference type="ARBA" id="ARBA00011881"/>
    </source>
</evidence>
<dbReference type="GO" id="GO:0004038">
    <property type="term" value="F:allantoinase activity"/>
    <property type="evidence" value="ECO:0007669"/>
    <property type="project" value="UniProtKB-UniRule"/>
</dbReference>
<dbReference type="SUPFAM" id="SSF51338">
    <property type="entry name" value="Composite domain of metallo-dependent hydrolases"/>
    <property type="match status" value="1"/>
</dbReference>
<dbReference type="KEGG" id="bmeg:BG04_4358"/>
<evidence type="ECO:0000313" key="9">
    <source>
        <dbReference type="EMBL" id="AJI25087.1"/>
    </source>
</evidence>
<dbReference type="GO" id="GO:0000256">
    <property type="term" value="P:allantoin catabolic process"/>
    <property type="evidence" value="ECO:0007669"/>
    <property type="project" value="UniProtKB-UniRule"/>
</dbReference>
<dbReference type="GO" id="GO:0005737">
    <property type="term" value="C:cytoplasm"/>
    <property type="evidence" value="ECO:0007669"/>
    <property type="project" value="TreeGrafter"/>
</dbReference>
<dbReference type="InterPro" id="IPR032466">
    <property type="entry name" value="Metal_Hydrolase"/>
</dbReference>
<dbReference type="Gene3D" id="3.20.20.140">
    <property type="entry name" value="Metal-dependent hydrolases"/>
    <property type="match status" value="1"/>
</dbReference>
<evidence type="ECO:0000259" key="8">
    <source>
        <dbReference type="Pfam" id="PF01979"/>
    </source>
</evidence>
<dbReference type="PANTHER" id="PTHR43668">
    <property type="entry name" value="ALLANTOINASE"/>
    <property type="match status" value="1"/>
</dbReference>
<dbReference type="RefSeq" id="WP_034652662.1">
    <property type="nucleotide sequence ID" value="NZ_BCVB01000005.1"/>
</dbReference>